<evidence type="ECO:0000313" key="1">
    <source>
        <dbReference type="EMBL" id="KUG17800.1"/>
    </source>
</evidence>
<gene>
    <name evidence="1" type="ORF">ASZ90_012512</name>
</gene>
<reference evidence="1" key="1">
    <citation type="journal article" date="2015" name="Proc. Natl. Acad. Sci. U.S.A.">
        <title>Networks of energetic and metabolic interactions define dynamics in microbial communities.</title>
        <authorList>
            <person name="Embree M."/>
            <person name="Liu J.K."/>
            <person name="Al-Bassam M.M."/>
            <person name="Zengler K."/>
        </authorList>
    </citation>
    <scope>NUCLEOTIDE SEQUENCE</scope>
</reference>
<name>A0A0W8FAA5_9ZZZZ</name>
<accession>A0A0W8FAA5</accession>
<organism evidence="1">
    <name type="scientific">hydrocarbon metagenome</name>
    <dbReference type="NCBI Taxonomy" id="938273"/>
    <lineage>
        <taxon>unclassified sequences</taxon>
        <taxon>metagenomes</taxon>
        <taxon>ecological metagenomes</taxon>
    </lineage>
</organism>
<comment type="caution">
    <text evidence="1">The sequence shown here is derived from an EMBL/GenBank/DDBJ whole genome shotgun (WGS) entry which is preliminary data.</text>
</comment>
<protein>
    <submittedName>
        <fullName evidence="1">Uncharacterized protein</fullName>
    </submittedName>
</protein>
<dbReference type="EMBL" id="LNQE01001420">
    <property type="protein sequence ID" value="KUG17800.1"/>
    <property type="molecule type" value="Genomic_DNA"/>
</dbReference>
<proteinExistence type="predicted"/>
<sequence length="51" mass="5841">MYVPGDTMSIIICNPCWPAKSEKTMPAQDINPLARAGWQREWIGHEQIDIK</sequence>
<dbReference type="AlphaFoldDB" id="A0A0W8FAA5"/>